<organism evidence="2 3">
    <name type="scientific">Parafrankia irregularis</name>
    <dbReference type="NCBI Taxonomy" id="795642"/>
    <lineage>
        <taxon>Bacteria</taxon>
        <taxon>Bacillati</taxon>
        <taxon>Actinomycetota</taxon>
        <taxon>Actinomycetes</taxon>
        <taxon>Frankiales</taxon>
        <taxon>Frankiaceae</taxon>
        <taxon>Parafrankia</taxon>
    </lineage>
</organism>
<evidence type="ECO:0000313" key="2">
    <source>
        <dbReference type="EMBL" id="CUU55191.1"/>
    </source>
</evidence>
<keyword evidence="1" id="KW-1133">Transmembrane helix</keyword>
<dbReference type="RefSeq" id="WP_054570841.1">
    <property type="nucleotide sequence ID" value="NZ_FAOZ01000004.1"/>
</dbReference>
<dbReference type="EMBL" id="FAOZ01000004">
    <property type="protein sequence ID" value="CUU55191.1"/>
    <property type="molecule type" value="Genomic_DNA"/>
</dbReference>
<accession>A0A0S4QI56</accession>
<reference evidence="3" key="1">
    <citation type="submission" date="2015-11" db="EMBL/GenBank/DDBJ databases">
        <authorList>
            <person name="Varghese N."/>
        </authorList>
    </citation>
    <scope>NUCLEOTIDE SEQUENCE [LARGE SCALE GENOMIC DNA]</scope>
    <source>
        <strain evidence="3">DSM 45899</strain>
    </source>
</reference>
<protein>
    <submittedName>
        <fullName evidence="2">Uncharacterized protein</fullName>
    </submittedName>
</protein>
<dbReference type="AlphaFoldDB" id="A0A0S4QI56"/>
<evidence type="ECO:0000256" key="1">
    <source>
        <dbReference type="SAM" id="Phobius"/>
    </source>
</evidence>
<name>A0A0S4QI56_9ACTN</name>
<proteinExistence type="predicted"/>
<feature type="transmembrane region" description="Helical" evidence="1">
    <location>
        <begin position="38"/>
        <end position="58"/>
    </location>
</feature>
<keyword evidence="1" id="KW-0812">Transmembrane</keyword>
<evidence type="ECO:0000313" key="3">
    <source>
        <dbReference type="Proteomes" id="UP000198802"/>
    </source>
</evidence>
<sequence length="59" mass="6196">MSVLTAERPFDTKLLSLDIEELESLEAPFNWDAFWSGFRAGVAVVGVGAAGVGIGIAIT</sequence>
<gene>
    <name evidence="2" type="ORF">Ga0074812_104272</name>
</gene>
<dbReference type="Proteomes" id="UP000198802">
    <property type="component" value="Unassembled WGS sequence"/>
</dbReference>
<keyword evidence="1" id="KW-0472">Membrane</keyword>
<dbReference type="NCBIfam" id="NF041808">
    <property type="entry name" value="daptide_123"/>
    <property type="match status" value="1"/>
</dbReference>
<keyword evidence="3" id="KW-1185">Reference proteome</keyword>